<evidence type="ECO:0000313" key="1">
    <source>
        <dbReference type="EMBL" id="KAA0053879.1"/>
    </source>
</evidence>
<accession>A0A5D3DPV7</accession>
<comment type="caution">
    <text evidence="2">The sequence shown here is derived from an EMBL/GenBank/DDBJ whole genome shotgun (WGS) entry which is preliminary data.</text>
</comment>
<name>A0A5D3DPV7_CUCMM</name>
<organism evidence="2 4">
    <name type="scientific">Cucumis melo var. makuwa</name>
    <name type="common">Oriental melon</name>
    <dbReference type="NCBI Taxonomy" id="1194695"/>
    <lineage>
        <taxon>Eukaryota</taxon>
        <taxon>Viridiplantae</taxon>
        <taxon>Streptophyta</taxon>
        <taxon>Embryophyta</taxon>
        <taxon>Tracheophyta</taxon>
        <taxon>Spermatophyta</taxon>
        <taxon>Magnoliopsida</taxon>
        <taxon>eudicotyledons</taxon>
        <taxon>Gunneridae</taxon>
        <taxon>Pentapetalae</taxon>
        <taxon>rosids</taxon>
        <taxon>fabids</taxon>
        <taxon>Cucurbitales</taxon>
        <taxon>Cucurbitaceae</taxon>
        <taxon>Benincaseae</taxon>
        <taxon>Cucumis</taxon>
    </lineage>
</organism>
<evidence type="ECO:0000313" key="3">
    <source>
        <dbReference type="Proteomes" id="UP000321393"/>
    </source>
</evidence>
<proteinExistence type="predicted"/>
<evidence type="ECO:0000313" key="2">
    <source>
        <dbReference type="EMBL" id="TYK25525.1"/>
    </source>
</evidence>
<dbReference type="AlphaFoldDB" id="A0A5D3DPV7"/>
<dbReference type="EMBL" id="SSTD01003829">
    <property type="protein sequence ID" value="TYK25525.1"/>
    <property type="molecule type" value="Genomic_DNA"/>
</dbReference>
<protein>
    <submittedName>
        <fullName evidence="2">Uncharacterized protein</fullName>
    </submittedName>
</protein>
<dbReference type="EMBL" id="SSTE01009109">
    <property type="protein sequence ID" value="KAA0053879.1"/>
    <property type="molecule type" value="Genomic_DNA"/>
</dbReference>
<reference evidence="3 4" key="1">
    <citation type="submission" date="2019-08" db="EMBL/GenBank/DDBJ databases">
        <title>Draft genome sequences of two oriental melons (Cucumis melo L. var makuwa).</title>
        <authorList>
            <person name="Kwon S.-Y."/>
        </authorList>
    </citation>
    <scope>NUCLEOTIDE SEQUENCE [LARGE SCALE GENOMIC DNA]</scope>
    <source>
        <strain evidence="4">cv. Chang Bougi</strain>
        <strain evidence="3">cv. SW 3</strain>
        <tissue evidence="2">Leaf</tissue>
    </source>
</reference>
<sequence>MIGVVVVGFDGKVFRIDLPRGSRAMDGGARGASCGVAAASSTPIAGSSCACFDIGNSCFLCFLHFSAA</sequence>
<gene>
    <name evidence="2" type="ORF">E5676_scaffold352G006770</name>
    <name evidence="1" type="ORF">E6C27_scaffold135G002720</name>
</gene>
<evidence type="ECO:0000313" key="4">
    <source>
        <dbReference type="Proteomes" id="UP000321947"/>
    </source>
</evidence>
<dbReference type="Proteomes" id="UP000321393">
    <property type="component" value="Unassembled WGS sequence"/>
</dbReference>
<dbReference type="Proteomes" id="UP000321947">
    <property type="component" value="Unassembled WGS sequence"/>
</dbReference>